<dbReference type="EMBL" id="MTYJ01000228">
    <property type="protein sequence ID" value="OWA51460.1"/>
    <property type="molecule type" value="Genomic_DNA"/>
</dbReference>
<accession>A0A9X6NCK4</accession>
<dbReference type="Proteomes" id="UP000192578">
    <property type="component" value="Unassembled WGS sequence"/>
</dbReference>
<proteinExistence type="predicted"/>
<dbReference type="AlphaFoldDB" id="A0A9X6NCK4"/>
<protein>
    <submittedName>
        <fullName evidence="1">Uncharacterized protein</fullName>
    </submittedName>
</protein>
<reference evidence="2" key="1">
    <citation type="submission" date="2017-01" db="EMBL/GenBank/DDBJ databases">
        <title>Comparative genomics of anhydrobiosis in the tardigrade Hypsibius dujardini.</title>
        <authorList>
            <person name="Yoshida Y."/>
            <person name="Koutsovoulos G."/>
            <person name="Laetsch D."/>
            <person name="Stevens L."/>
            <person name="Kumar S."/>
            <person name="Horikawa D."/>
            <person name="Ishino K."/>
            <person name="Komine S."/>
            <person name="Tomita M."/>
            <person name="Blaxter M."/>
            <person name="Arakawa K."/>
        </authorList>
    </citation>
    <scope>NUCLEOTIDE SEQUENCE [LARGE SCALE GENOMIC DNA]</scope>
    <source>
        <strain evidence="2">Z151</strain>
    </source>
</reference>
<comment type="caution">
    <text evidence="1">The sequence shown here is derived from an EMBL/GenBank/DDBJ whole genome shotgun (WGS) entry which is preliminary data.</text>
</comment>
<evidence type="ECO:0000313" key="1">
    <source>
        <dbReference type="EMBL" id="OWA51460.1"/>
    </source>
</evidence>
<evidence type="ECO:0000313" key="2">
    <source>
        <dbReference type="Proteomes" id="UP000192578"/>
    </source>
</evidence>
<sequence>MPCLRTFLFTRGSTLAPLERTDESIWRDQAPDLAGTAAQDKTWDFNWEGLTTTECQYLHTLYRTPEFAGVRKCESGELYCFGLCRNGSFFTQ</sequence>
<name>A0A9X6NCK4_HYPEX</name>
<keyword evidence="2" id="KW-1185">Reference proteome</keyword>
<gene>
    <name evidence="1" type="ORF">BV898_15941</name>
</gene>
<organism evidence="1 2">
    <name type="scientific">Hypsibius exemplaris</name>
    <name type="common">Freshwater tardigrade</name>
    <dbReference type="NCBI Taxonomy" id="2072580"/>
    <lineage>
        <taxon>Eukaryota</taxon>
        <taxon>Metazoa</taxon>
        <taxon>Ecdysozoa</taxon>
        <taxon>Tardigrada</taxon>
        <taxon>Eutardigrada</taxon>
        <taxon>Parachela</taxon>
        <taxon>Hypsibioidea</taxon>
        <taxon>Hypsibiidae</taxon>
        <taxon>Hypsibius</taxon>
    </lineage>
</organism>